<dbReference type="Gramene" id="LPERR03G18260.1">
    <property type="protein sequence ID" value="LPERR03G18260.1"/>
    <property type="gene ID" value="LPERR03G18260"/>
</dbReference>
<feature type="region of interest" description="Disordered" evidence="1">
    <location>
        <begin position="206"/>
        <end position="239"/>
    </location>
</feature>
<organism evidence="3 4">
    <name type="scientific">Leersia perrieri</name>
    <dbReference type="NCBI Taxonomy" id="77586"/>
    <lineage>
        <taxon>Eukaryota</taxon>
        <taxon>Viridiplantae</taxon>
        <taxon>Streptophyta</taxon>
        <taxon>Embryophyta</taxon>
        <taxon>Tracheophyta</taxon>
        <taxon>Spermatophyta</taxon>
        <taxon>Magnoliopsida</taxon>
        <taxon>Liliopsida</taxon>
        <taxon>Poales</taxon>
        <taxon>Poaceae</taxon>
        <taxon>BOP clade</taxon>
        <taxon>Oryzoideae</taxon>
        <taxon>Oryzeae</taxon>
        <taxon>Oryzinae</taxon>
        <taxon>Leersia</taxon>
    </lineage>
</organism>
<sequence length="270" mass="29220">MEGKAIVAAVLPMLLLLLLQPPRPIADHLSAVAAAGCSTTALLDACSRLLTRTNMILLCNAILILVLRDAGLLSSPASACAPSPSRHETHADATTTTSSTSVVAVAPSPVATTADSSSRRRRPRETSRSDIVVWRPSEVAVVHVLDVDESDRLLTRRRQRTPRRETVTPPSGAEEKQSYEHGLDDSISDHHVSAGAMIVFAEEGNISSPASDSDHLSDGEDTNGQHVNRCGGDEDHDDVDDMNRRFEEFIANTRKKMQMESLQLQLVMKA</sequence>
<evidence type="ECO:0000256" key="2">
    <source>
        <dbReference type="SAM" id="SignalP"/>
    </source>
</evidence>
<proteinExistence type="predicted"/>
<feature type="region of interest" description="Disordered" evidence="1">
    <location>
        <begin position="156"/>
        <end position="180"/>
    </location>
</feature>
<dbReference type="eggNOG" id="ENOG502R3MG">
    <property type="taxonomic scope" value="Eukaryota"/>
</dbReference>
<name>A0A0D9VV84_9ORYZ</name>
<evidence type="ECO:0000313" key="3">
    <source>
        <dbReference type="EnsemblPlants" id="LPERR03G18260.1"/>
    </source>
</evidence>
<dbReference type="PANTHER" id="PTHR34947:SF3">
    <property type="entry name" value="TRANSMEMBRANE PROTEIN"/>
    <property type="match status" value="1"/>
</dbReference>
<feature type="compositionally biased region" description="Low complexity" evidence="1">
    <location>
        <begin position="93"/>
        <end position="116"/>
    </location>
</feature>
<feature type="region of interest" description="Disordered" evidence="1">
    <location>
        <begin position="77"/>
        <end position="127"/>
    </location>
</feature>
<accession>A0A0D9VV84</accession>
<dbReference type="AlphaFoldDB" id="A0A0D9VV84"/>
<keyword evidence="4" id="KW-1185">Reference proteome</keyword>
<dbReference type="EnsemblPlants" id="LPERR03G18260.1">
    <property type="protein sequence ID" value="LPERR03G18260.1"/>
    <property type="gene ID" value="LPERR03G18260"/>
</dbReference>
<protein>
    <recommendedName>
        <fullName evidence="5">DUF4408 domain-containing protein</fullName>
    </recommendedName>
</protein>
<reference evidence="3 4" key="1">
    <citation type="submission" date="2012-08" db="EMBL/GenBank/DDBJ databases">
        <title>Oryza genome evolution.</title>
        <authorList>
            <person name="Wing R.A."/>
        </authorList>
    </citation>
    <scope>NUCLEOTIDE SEQUENCE</scope>
</reference>
<dbReference type="PANTHER" id="PTHR34947">
    <property type="entry name" value="TRANSMEMBRANE PROTEIN"/>
    <property type="match status" value="1"/>
</dbReference>
<evidence type="ECO:0008006" key="5">
    <source>
        <dbReference type="Google" id="ProtNLM"/>
    </source>
</evidence>
<evidence type="ECO:0000256" key="1">
    <source>
        <dbReference type="SAM" id="MobiDB-lite"/>
    </source>
</evidence>
<dbReference type="Proteomes" id="UP000032180">
    <property type="component" value="Chromosome 3"/>
</dbReference>
<reference evidence="4" key="2">
    <citation type="submission" date="2013-12" db="EMBL/GenBank/DDBJ databases">
        <authorList>
            <person name="Yu Y."/>
            <person name="Lee S."/>
            <person name="de Baynast K."/>
            <person name="Wissotski M."/>
            <person name="Liu L."/>
            <person name="Talag J."/>
            <person name="Goicoechea J."/>
            <person name="Angelova A."/>
            <person name="Jetty R."/>
            <person name="Kudrna D."/>
            <person name="Golser W."/>
            <person name="Rivera L."/>
            <person name="Zhang J."/>
            <person name="Wing R."/>
        </authorList>
    </citation>
    <scope>NUCLEOTIDE SEQUENCE</scope>
</reference>
<reference evidence="3" key="3">
    <citation type="submission" date="2015-04" db="UniProtKB">
        <authorList>
            <consortium name="EnsemblPlants"/>
        </authorList>
    </citation>
    <scope>IDENTIFICATION</scope>
</reference>
<feature type="signal peptide" evidence="2">
    <location>
        <begin position="1"/>
        <end position="26"/>
    </location>
</feature>
<evidence type="ECO:0000313" key="4">
    <source>
        <dbReference type="Proteomes" id="UP000032180"/>
    </source>
</evidence>
<keyword evidence="2" id="KW-0732">Signal</keyword>
<feature type="chain" id="PRO_5002348389" description="DUF4408 domain-containing protein" evidence="2">
    <location>
        <begin position="27"/>
        <end position="270"/>
    </location>
</feature>
<dbReference type="HOGENOM" id="CLU_1009611_0_0_1"/>